<dbReference type="GO" id="GO:0051537">
    <property type="term" value="F:2 iron, 2 sulfur cluster binding"/>
    <property type="evidence" value="ECO:0007669"/>
    <property type="project" value="UniProtKB-KW"/>
</dbReference>
<dbReference type="GO" id="GO:0009055">
    <property type="term" value="F:electron transfer activity"/>
    <property type="evidence" value="ECO:0007669"/>
    <property type="project" value="TreeGrafter"/>
</dbReference>
<name>A0A4Z0BDR7_9BURK</name>
<dbReference type="PRINTS" id="PR00355">
    <property type="entry name" value="ADRENODOXIN"/>
</dbReference>
<dbReference type="PANTHER" id="PTHR23426">
    <property type="entry name" value="FERREDOXIN/ADRENODOXIN"/>
    <property type="match status" value="1"/>
</dbReference>
<evidence type="ECO:0000259" key="7">
    <source>
        <dbReference type="PROSITE" id="PS51085"/>
    </source>
</evidence>
<comment type="similarity">
    <text evidence="1">Belongs to the adrenodoxin/putidaredoxin family.</text>
</comment>
<accession>A0A4Z0BDR7</accession>
<keyword evidence="4" id="KW-0408">Iron</keyword>
<dbReference type="OrthoDB" id="9799640at2"/>
<dbReference type="InterPro" id="IPR001041">
    <property type="entry name" value="2Fe-2S_ferredoxin-type"/>
</dbReference>
<dbReference type="Gene3D" id="3.10.20.30">
    <property type="match status" value="1"/>
</dbReference>
<comment type="cofactor">
    <cofactor evidence="6">
        <name>[2Fe-2S] cluster</name>
        <dbReference type="ChEBI" id="CHEBI:190135"/>
    </cofactor>
</comment>
<keyword evidence="2" id="KW-0001">2Fe-2S</keyword>
<sequence>MTRVSFVSPQGDFVHETEVPSGQSVMRAAIDANVAGIEAECGGCLSCGTCHVYVEQGGEALPPPGDEELAMLDFVAAERRENSRLSCQLMAADGLDALTVRLPERQV</sequence>
<dbReference type="SUPFAM" id="SSF54292">
    <property type="entry name" value="2Fe-2S ferredoxin-like"/>
    <property type="match status" value="1"/>
</dbReference>
<dbReference type="PROSITE" id="PS51085">
    <property type="entry name" value="2FE2S_FER_2"/>
    <property type="match status" value="1"/>
</dbReference>
<dbReference type="GO" id="GO:0140647">
    <property type="term" value="P:P450-containing electron transport chain"/>
    <property type="evidence" value="ECO:0007669"/>
    <property type="project" value="InterPro"/>
</dbReference>
<evidence type="ECO:0000256" key="4">
    <source>
        <dbReference type="ARBA" id="ARBA00023004"/>
    </source>
</evidence>
<dbReference type="InterPro" id="IPR001055">
    <property type="entry name" value="Adrenodoxin-like"/>
</dbReference>
<keyword evidence="9" id="KW-1185">Reference proteome</keyword>
<evidence type="ECO:0000256" key="3">
    <source>
        <dbReference type="ARBA" id="ARBA00022723"/>
    </source>
</evidence>
<dbReference type="GO" id="GO:0005829">
    <property type="term" value="C:cytosol"/>
    <property type="evidence" value="ECO:0007669"/>
    <property type="project" value="TreeGrafter"/>
</dbReference>
<feature type="domain" description="2Fe-2S ferredoxin-type" evidence="7">
    <location>
        <begin position="2"/>
        <end position="106"/>
    </location>
</feature>
<evidence type="ECO:0000256" key="5">
    <source>
        <dbReference type="ARBA" id="ARBA00023014"/>
    </source>
</evidence>
<dbReference type="InterPro" id="IPR012675">
    <property type="entry name" value="Beta-grasp_dom_sf"/>
</dbReference>
<keyword evidence="5" id="KW-0411">Iron-sulfur</keyword>
<keyword evidence="3" id="KW-0479">Metal-binding</keyword>
<dbReference type="AlphaFoldDB" id="A0A4Z0BDR7"/>
<proteinExistence type="inferred from homology"/>
<evidence type="ECO:0000313" key="9">
    <source>
        <dbReference type="Proteomes" id="UP000297564"/>
    </source>
</evidence>
<evidence type="ECO:0000313" key="8">
    <source>
        <dbReference type="EMBL" id="TFY96264.1"/>
    </source>
</evidence>
<dbReference type="EMBL" id="SMLL01000010">
    <property type="protein sequence ID" value="TFY96264.1"/>
    <property type="molecule type" value="Genomic_DNA"/>
</dbReference>
<organism evidence="8 9">
    <name type="scientific">Ramlibacter rhizophilus</name>
    <dbReference type="NCBI Taxonomy" id="1781167"/>
    <lineage>
        <taxon>Bacteria</taxon>
        <taxon>Pseudomonadati</taxon>
        <taxon>Pseudomonadota</taxon>
        <taxon>Betaproteobacteria</taxon>
        <taxon>Burkholderiales</taxon>
        <taxon>Comamonadaceae</taxon>
        <taxon>Ramlibacter</taxon>
    </lineage>
</organism>
<evidence type="ECO:0000256" key="2">
    <source>
        <dbReference type="ARBA" id="ARBA00022714"/>
    </source>
</evidence>
<dbReference type="RefSeq" id="WP_135287294.1">
    <property type="nucleotide sequence ID" value="NZ_SMLL01000010.1"/>
</dbReference>
<dbReference type="PANTHER" id="PTHR23426:SF65">
    <property type="entry name" value="FERREDOXIN-2, MITOCHONDRIAL"/>
    <property type="match status" value="1"/>
</dbReference>
<dbReference type="InterPro" id="IPR036010">
    <property type="entry name" value="2Fe-2S_ferredoxin-like_sf"/>
</dbReference>
<protein>
    <submittedName>
        <fullName evidence="8">(2Fe-2S)-binding protein</fullName>
    </submittedName>
</protein>
<reference evidence="8 9" key="1">
    <citation type="submission" date="2019-03" db="EMBL/GenBank/DDBJ databases">
        <title>Ramlibacter rhizophilus CCTCC AB2015357, whole genome shotgun sequence.</title>
        <authorList>
            <person name="Zhang X."/>
            <person name="Feng G."/>
            <person name="Zhu H."/>
        </authorList>
    </citation>
    <scope>NUCLEOTIDE SEQUENCE [LARGE SCALE GENOMIC DNA]</scope>
    <source>
        <strain evidence="8 9">CCTCC AB2015357</strain>
    </source>
</reference>
<comment type="caution">
    <text evidence="8">The sequence shown here is derived from an EMBL/GenBank/DDBJ whole genome shotgun (WGS) entry which is preliminary data.</text>
</comment>
<dbReference type="CDD" id="cd00207">
    <property type="entry name" value="fer2"/>
    <property type="match status" value="1"/>
</dbReference>
<gene>
    <name evidence="8" type="ORF">EZ242_21700</name>
</gene>
<evidence type="ECO:0000256" key="6">
    <source>
        <dbReference type="ARBA" id="ARBA00034078"/>
    </source>
</evidence>
<dbReference type="GO" id="GO:0046872">
    <property type="term" value="F:metal ion binding"/>
    <property type="evidence" value="ECO:0007669"/>
    <property type="project" value="UniProtKB-KW"/>
</dbReference>
<dbReference type="Proteomes" id="UP000297564">
    <property type="component" value="Unassembled WGS sequence"/>
</dbReference>
<evidence type="ECO:0000256" key="1">
    <source>
        <dbReference type="ARBA" id="ARBA00010914"/>
    </source>
</evidence>
<dbReference type="Pfam" id="PF00111">
    <property type="entry name" value="Fer2"/>
    <property type="match status" value="1"/>
</dbReference>